<dbReference type="OrthoDB" id="6159439at2759"/>
<keyword evidence="4" id="KW-0371">Homeobox</keyword>
<dbReference type="EMBL" id="JXLN01012201">
    <property type="protein sequence ID" value="KPM08098.1"/>
    <property type="molecule type" value="Genomic_DNA"/>
</dbReference>
<evidence type="ECO:0000256" key="2">
    <source>
        <dbReference type="ARBA" id="ARBA00022473"/>
    </source>
</evidence>
<evidence type="ECO:0000256" key="5">
    <source>
        <dbReference type="ARBA" id="ARBA00023242"/>
    </source>
</evidence>
<keyword evidence="5" id="KW-0539">Nucleus</keyword>
<dbReference type="GO" id="GO:0005634">
    <property type="term" value="C:nucleus"/>
    <property type="evidence" value="ECO:0007669"/>
    <property type="project" value="UniProtKB-SubCell"/>
</dbReference>
<evidence type="ECO:0000256" key="3">
    <source>
        <dbReference type="ARBA" id="ARBA00023125"/>
    </source>
</evidence>
<feature type="region of interest" description="Disordered" evidence="6">
    <location>
        <begin position="34"/>
        <end position="156"/>
    </location>
</feature>
<dbReference type="Proteomes" id="UP000616769">
    <property type="component" value="Unassembled WGS sequence"/>
</dbReference>
<dbReference type="InterPro" id="IPR001827">
    <property type="entry name" value="Homeobox_Antennapedia_CS"/>
</dbReference>
<protein>
    <submittedName>
        <fullName evidence="7">Uncharacterized protein</fullName>
    </submittedName>
</protein>
<dbReference type="AlphaFoldDB" id="A0A132AAV8"/>
<feature type="compositionally biased region" description="Polar residues" evidence="6">
    <location>
        <begin position="53"/>
        <end position="81"/>
    </location>
</feature>
<reference evidence="7 8" key="1">
    <citation type="journal article" date="2015" name="Parasit. Vectors">
        <title>Draft genome of the scabies mite.</title>
        <authorList>
            <person name="Rider S.D.Jr."/>
            <person name="Morgan M.S."/>
            <person name="Arlian L.G."/>
        </authorList>
    </citation>
    <scope>NUCLEOTIDE SEQUENCE [LARGE SCALE GENOMIC DNA]</scope>
    <source>
        <strain evidence="7">Arlian Lab</strain>
    </source>
</reference>
<comment type="subcellular location">
    <subcellularLocation>
        <location evidence="1">Nucleus</location>
    </subcellularLocation>
</comment>
<evidence type="ECO:0000256" key="1">
    <source>
        <dbReference type="ARBA" id="ARBA00004123"/>
    </source>
</evidence>
<keyword evidence="2" id="KW-0217">Developmental protein</keyword>
<dbReference type="GO" id="GO:0003677">
    <property type="term" value="F:DNA binding"/>
    <property type="evidence" value="ECO:0007669"/>
    <property type="project" value="UniProtKB-KW"/>
</dbReference>
<name>A0A132AAV8_SARSC</name>
<evidence type="ECO:0000256" key="6">
    <source>
        <dbReference type="SAM" id="MobiDB-lite"/>
    </source>
</evidence>
<dbReference type="GO" id="GO:0003700">
    <property type="term" value="F:DNA-binding transcription factor activity"/>
    <property type="evidence" value="ECO:0007669"/>
    <property type="project" value="InterPro"/>
</dbReference>
<gene>
    <name evidence="7" type="ORF">QR98_0066120</name>
</gene>
<evidence type="ECO:0000313" key="7">
    <source>
        <dbReference type="EMBL" id="KPM08098.1"/>
    </source>
</evidence>
<keyword evidence="3" id="KW-0238">DNA-binding</keyword>
<evidence type="ECO:0000256" key="4">
    <source>
        <dbReference type="ARBA" id="ARBA00023155"/>
    </source>
</evidence>
<accession>A0A132AAV8</accession>
<feature type="compositionally biased region" description="Polar residues" evidence="6">
    <location>
        <begin position="93"/>
        <end position="107"/>
    </location>
</feature>
<dbReference type="PROSITE" id="PS00032">
    <property type="entry name" value="ANTENNAPEDIA"/>
    <property type="match status" value="1"/>
</dbReference>
<sequence length="176" mass="17648">MTNSIPSLANNGGGGIGVGSNSLAQQNSQYFSPCSLGSPNGSTGTGGGLSSLHNPLQNSGSTPTVNHISPTSNQLQQQHSPLSNNTNNLSSSAGHLSSRVSSPSLCGQRSPPCSPPSSRNQSLGLLIDPPSPLDDCALSTASGSDSGTGNGSSGGHPVIYPWMKKVHITPGKGVFD</sequence>
<evidence type="ECO:0000313" key="8">
    <source>
        <dbReference type="Proteomes" id="UP000616769"/>
    </source>
</evidence>
<comment type="caution">
    <text evidence="7">The sequence shown here is derived from an EMBL/GenBank/DDBJ whole genome shotgun (WGS) entry which is preliminary data.</text>
</comment>
<feature type="compositionally biased region" description="Low complexity" evidence="6">
    <location>
        <begin position="82"/>
        <end position="92"/>
    </location>
</feature>
<dbReference type="VEuPathDB" id="VectorBase:SSCA007746"/>
<proteinExistence type="predicted"/>
<organism evidence="7 8">
    <name type="scientific">Sarcoptes scabiei</name>
    <name type="common">Itch mite</name>
    <name type="synonym">Acarus scabiei</name>
    <dbReference type="NCBI Taxonomy" id="52283"/>
    <lineage>
        <taxon>Eukaryota</taxon>
        <taxon>Metazoa</taxon>
        <taxon>Ecdysozoa</taxon>
        <taxon>Arthropoda</taxon>
        <taxon>Chelicerata</taxon>
        <taxon>Arachnida</taxon>
        <taxon>Acari</taxon>
        <taxon>Acariformes</taxon>
        <taxon>Sarcoptiformes</taxon>
        <taxon>Astigmata</taxon>
        <taxon>Psoroptidia</taxon>
        <taxon>Sarcoptoidea</taxon>
        <taxon>Sarcoptidae</taxon>
        <taxon>Sarcoptinae</taxon>
        <taxon>Sarcoptes</taxon>
    </lineage>
</organism>